<dbReference type="AlphaFoldDB" id="A0AAV2SXS7"/>
<dbReference type="EMBL" id="CAXKWB010163813">
    <property type="protein sequence ID" value="CAL4250286.1"/>
    <property type="molecule type" value="Genomic_DNA"/>
</dbReference>
<sequence length="96" mass="10598">MDLAASAARDVRPFLNALKQKEFVRLIQTGVHMEHMHQLAAVEDVIVVSQSGHQSQEGHVIVLTERTAQRQTSVHQDTTPASESVMLHITTQDTTG</sequence>
<evidence type="ECO:0000313" key="2">
    <source>
        <dbReference type="EMBL" id="CAL4250286.1"/>
    </source>
</evidence>
<name>A0AAV2SXS7_MEGNR</name>
<evidence type="ECO:0000313" key="3">
    <source>
        <dbReference type="Proteomes" id="UP001497623"/>
    </source>
</evidence>
<evidence type="ECO:0000256" key="1">
    <source>
        <dbReference type="SAM" id="MobiDB-lite"/>
    </source>
</evidence>
<gene>
    <name evidence="2" type="ORF">MNOR_LOCUS41668</name>
</gene>
<feature type="compositionally biased region" description="Polar residues" evidence="1">
    <location>
        <begin position="69"/>
        <end position="82"/>
    </location>
</feature>
<reference evidence="2 3" key="1">
    <citation type="submission" date="2024-05" db="EMBL/GenBank/DDBJ databases">
        <authorList>
            <person name="Wallberg A."/>
        </authorList>
    </citation>
    <scope>NUCLEOTIDE SEQUENCE [LARGE SCALE GENOMIC DNA]</scope>
</reference>
<organism evidence="2 3">
    <name type="scientific">Meganyctiphanes norvegica</name>
    <name type="common">Northern krill</name>
    <name type="synonym">Thysanopoda norvegica</name>
    <dbReference type="NCBI Taxonomy" id="48144"/>
    <lineage>
        <taxon>Eukaryota</taxon>
        <taxon>Metazoa</taxon>
        <taxon>Ecdysozoa</taxon>
        <taxon>Arthropoda</taxon>
        <taxon>Crustacea</taxon>
        <taxon>Multicrustacea</taxon>
        <taxon>Malacostraca</taxon>
        <taxon>Eumalacostraca</taxon>
        <taxon>Eucarida</taxon>
        <taxon>Euphausiacea</taxon>
        <taxon>Euphausiidae</taxon>
        <taxon>Meganyctiphanes</taxon>
    </lineage>
</organism>
<accession>A0AAV2SXS7</accession>
<comment type="caution">
    <text evidence="2">The sequence shown here is derived from an EMBL/GenBank/DDBJ whole genome shotgun (WGS) entry which is preliminary data.</text>
</comment>
<protein>
    <submittedName>
        <fullName evidence="2">Uncharacterized protein</fullName>
    </submittedName>
</protein>
<dbReference type="Proteomes" id="UP001497623">
    <property type="component" value="Unassembled WGS sequence"/>
</dbReference>
<proteinExistence type="predicted"/>
<keyword evidence="3" id="KW-1185">Reference proteome</keyword>
<feature type="region of interest" description="Disordered" evidence="1">
    <location>
        <begin position="69"/>
        <end position="96"/>
    </location>
</feature>